<organism evidence="2 3">
    <name type="scientific">Pleurodeles waltl</name>
    <name type="common">Iberian ribbed newt</name>
    <dbReference type="NCBI Taxonomy" id="8319"/>
    <lineage>
        <taxon>Eukaryota</taxon>
        <taxon>Metazoa</taxon>
        <taxon>Chordata</taxon>
        <taxon>Craniata</taxon>
        <taxon>Vertebrata</taxon>
        <taxon>Euteleostomi</taxon>
        <taxon>Amphibia</taxon>
        <taxon>Batrachia</taxon>
        <taxon>Caudata</taxon>
        <taxon>Salamandroidea</taxon>
        <taxon>Salamandridae</taxon>
        <taxon>Pleurodelinae</taxon>
        <taxon>Pleurodeles</taxon>
    </lineage>
</organism>
<evidence type="ECO:0000256" key="1">
    <source>
        <dbReference type="SAM" id="MobiDB-lite"/>
    </source>
</evidence>
<comment type="caution">
    <text evidence="2">The sequence shown here is derived from an EMBL/GenBank/DDBJ whole genome shotgun (WGS) entry which is preliminary data.</text>
</comment>
<dbReference type="AlphaFoldDB" id="A0AAV7X165"/>
<dbReference type="EMBL" id="JANPWB010000001">
    <property type="protein sequence ID" value="KAJ1217839.1"/>
    <property type="molecule type" value="Genomic_DNA"/>
</dbReference>
<proteinExistence type="predicted"/>
<reference evidence="2" key="1">
    <citation type="journal article" date="2022" name="bioRxiv">
        <title>Sequencing and chromosome-scale assembly of the giantPleurodeles waltlgenome.</title>
        <authorList>
            <person name="Brown T."/>
            <person name="Elewa A."/>
            <person name="Iarovenko S."/>
            <person name="Subramanian E."/>
            <person name="Araus A.J."/>
            <person name="Petzold A."/>
            <person name="Susuki M."/>
            <person name="Suzuki K.-i.T."/>
            <person name="Hayashi T."/>
            <person name="Toyoda A."/>
            <person name="Oliveira C."/>
            <person name="Osipova E."/>
            <person name="Leigh N.D."/>
            <person name="Simon A."/>
            <person name="Yun M.H."/>
        </authorList>
    </citation>
    <scope>NUCLEOTIDE SEQUENCE</scope>
    <source>
        <strain evidence="2">20211129_DDA</strain>
        <tissue evidence="2">Liver</tissue>
    </source>
</reference>
<dbReference type="Proteomes" id="UP001066276">
    <property type="component" value="Chromosome 1_1"/>
</dbReference>
<dbReference type="PANTHER" id="PTHR31635">
    <property type="entry name" value="REVERSE TRANSCRIPTASE DOMAIN-CONTAINING PROTEIN-RELATED"/>
    <property type="match status" value="1"/>
</dbReference>
<feature type="compositionally biased region" description="Basic and acidic residues" evidence="1">
    <location>
        <begin position="221"/>
        <end position="235"/>
    </location>
</feature>
<sequence>MANCLKKVIEKIVHPDQTCGILGRRIAGSLALVRDTIEYVKSRKVLMALVSLDQEKAFDCVSHEFMDRTLRALGLGNFFTDVVTANIETPLAQQLLAERIRQNRNQRSDSARKQREGQSKVLSLHGRRLSILRVRALHKRTGEDLYRGWEGVRIKDKQSQIRNPTAQPLDPHQRPISIPHQAGLPEDPWSLVRRRRRGGEIMGRKTGEDETEALTLEPLDADNRREVFGPVEREPTSAPVRCTSVVSAASNG</sequence>
<evidence type="ECO:0000313" key="3">
    <source>
        <dbReference type="Proteomes" id="UP001066276"/>
    </source>
</evidence>
<evidence type="ECO:0000313" key="2">
    <source>
        <dbReference type="EMBL" id="KAJ1217839.1"/>
    </source>
</evidence>
<accession>A0AAV7X165</accession>
<feature type="region of interest" description="Disordered" evidence="1">
    <location>
        <begin position="220"/>
        <end position="239"/>
    </location>
</feature>
<feature type="compositionally biased region" description="Basic and acidic residues" evidence="1">
    <location>
        <begin position="102"/>
        <end position="118"/>
    </location>
</feature>
<protein>
    <recommendedName>
        <fullName evidence="4">Reverse transcriptase domain-containing protein</fullName>
    </recommendedName>
</protein>
<dbReference type="PANTHER" id="PTHR31635:SF196">
    <property type="entry name" value="REVERSE TRANSCRIPTASE DOMAIN-CONTAINING PROTEIN-RELATED"/>
    <property type="match status" value="1"/>
</dbReference>
<gene>
    <name evidence="2" type="ORF">NDU88_005426</name>
</gene>
<name>A0AAV7X165_PLEWA</name>
<evidence type="ECO:0008006" key="4">
    <source>
        <dbReference type="Google" id="ProtNLM"/>
    </source>
</evidence>
<keyword evidence="3" id="KW-1185">Reference proteome</keyword>
<feature type="region of interest" description="Disordered" evidence="1">
    <location>
        <begin position="102"/>
        <end position="121"/>
    </location>
</feature>
<feature type="region of interest" description="Disordered" evidence="1">
    <location>
        <begin position="157"/>
        <end position="186"/>
    </location>
</feature>